<dbReference type="GO" id="GO:0140664">
    <property type="term" value="F:ATP-dependent DNA damage sensor activity"/>
    <property type="evidence" value="ECO:0007669"/>
    <property type="project" value="InterPro"/>
</dbReference>
<dbReference type="GO" id="GO:0005657">
    <property type="term" value="C:replication fork"/>
    <property type="evidence" value="ECO:0007669"/>
    <property type="project" value="TreeGrafter"/>
</dbReference>
<feature type="compositionally biased region" description="Pro residues" evidence="7">
    <location>
        <begin position="361"/>
        <end position="371"/>
    </location>
</feature>
<dbReference type="RefSeq" id="XP_060458575.1">
    <property type="nucleotide sequence ID" value="XM_060602153.1"/>
</dbReference>
<dbReference type="EMBL" id="AP028216">
    <property type="protein sequence ID" value="BEI93310.1"/>
    <property type="molecule type" value="Genomic_DNA"/>
</dbReference>
<dbReference type="PANTHER" id="PTHR46239">
    <property type="entry name" value="DNA REPAIR PROTEIN RAD51 HOMOLOG 3 RAD51C"/>
    <property type="match status" value="1"/>
</dbReference>
<organism evidence="9 10">
    <name type="scientific">Cutaneotrichosporon cavernicola</name>
    <dbReference type="NCBI Taxonomy" id="279322"/>
    <lineage>
        <taxon>Eukaryota</taxon>
        <taxon>Fungi</taxon>
        <taxon>Dikarya</taxon>
        <taxon>Basidiomycota</taxon>
        <taxon>Agaricomycotina</taxon>
        <taxon>Tremellomycetes</taxon>
        <taxon>Trichosporonales</taxon>
        <taxon>Trichosporonaceae</taxon>
        <taxon>Cutaneotrichosporon</taxon>
    </lineage>
</organism>
<dbReference type="KEGG" id="ccac:CcaHIS019_0509380"/>
<keyword evidence="5" id="KW-0234">DNA repair</keyword>
<gene>
    <name evidence="9" type="ORF">CcaverHIS019_0509380</name>
</gene>
<protein>
    <recommendedName>
        <fullName evidence="8">RecA family profile 1 domain-containing protein</fullName>
    </recommendedName>
</protein>
<feature type="region of interest" description="Disordered" evidence="7">
    <location>
        <begin position="56"/>
        <end position="85"/>
    </location>
</feature>
<dbReference type="InterPro" id="IPR027417">
    <property type="entry name" value="P-loop_NTPase"/>
</dbReference>
<dbReference type="GO" id="GO:0005524">
    <property type="term" value="F:ATP binding"/>
    <property type="evidence" value="ECO:0007669"/>
    <property type="project" value="UniProtKB-KW"/>
</dbReference>
<evidence type="ECO:0000256" key="3">
    <source>
        <dbReference type="ARBA" id="ARBA00022763"/>
    </source>
</evidence>
<evidence type="ECO:0000256" key="1">
    <source>
        <dbReference type="ARBA" id="ARBA00004123"/>
    </source>
</evidence>
<evidence type="ECO:0000256" key="6">
    <source>
        <dbReference type="ARBA" id="ARBA00023242"/>
    </source>
</evidence>
<keyword evidence="4" id="KW-0067">ATP-binding</keyword>
<dbReference type="GO" id="GO:0033065">
    <property type="term" value="C:Rad51C-XRCC3 complex"/>
    <property type="evidence" value="ECO:0007669"/>
    <property type="project" value="TreeGrafter"/>
</dbReference>
<evidence type="ECO:0000313" key="10">
    <source>
        <dbReference type="Proteomes" id="UP001233271"/>
    </source>
</evidence>
<dbReference type="InterPro" id="IPR020588">
    <property type="entry name" value="RecA_ATP-bd"/>
</dbReference>
<dbReference type="InterPro" id="IPR003593">
    <property type="entry name" value="AAA+_ATPase"/>
</dbReference>
<dbReference type="AlphaFoldDB" id="A0AA48L7F2"/>
<dbReference type="Gene3D" id="3.40.50.300">
    <property type="entry name" value="P-loop containing nucleotide triphosphate hydrolases"/>
    <property type="match status" value="1"/>
</dbReference>
<dbReference type="GO" id="GO:0008821">
    <property type="term" value="F:crossover junction DNA endonuclease activity"/>
    <property type="evidence" value="ECO:0007669"/>
    <property type="project" value="TreeGrafter"/>
</dbReference>
<feature type="compositionally biased region" description="Polar residues" evidence="7">
    <location>
        <begin position="332"/>
        <end position="341"/>
    </location>
</feature>
<keyword evidence="10" id="KW-1185">Reference proteome</keyword>
<reference evidence="9" key="1">
    <citation type="journal article" date="2023" name="BMC Genomics">
        <title>Chromosome-level genome assemblies of Cutaneotrichosporon spp. (Trichosporonales, Basidiomycota) reveal imbalanced evolution between nucleotide sequences and chromosome synteny.</title>
        <authorList>
            <person name="Kobayashi Y."/>
            <person name="Kayamori A."/>
            <person name="Aoki K."/>
            <person name="Shiwa Y."/>
            <person name="Matsutani M."/>
            <person name="Fujita N."/>
            <person name="Sugita T."/>
            <person name="Iwasaki W."/>
            <person name="Tanaka N."/>
            <person name="Takashima M."/>
        </authorList>
    </citation>
    <scope>NUCLEOTIDE SEQUENCE</scope>
    <source>
        <strain evidence="9">HIS019</strain>
    </source>
</reference>
<proteinExistence type="predicted"/>
<evidence type="ECO:0000259" key="8">
    <source>
        <dbReference type="PROSITE" id="PS50162"/>
    </source>
</evidence>
<evidence type="ECO:0000256" key="7">
    <source>
        <dbReference type="SAM" id="MobiDB-lite"/>
    </source>
</evidence>
<dbReference type="PANTHER" id="PTHR46239:SF1">
    <property type="entry name" value="DNA REPAIR PROTEIN RAD51 HOMOLOG 3"/>
    <property type="match status" value="1"/>
</dbReference>
<evidence type="ECO:0000313" key="9">
    <source>
        <dbReference type="EMBL" id="BEI93310.1"/>
    </source>
</evidence>
<sequence length="371" mass="39039">MSAPTSHLSLPHFLKLALAENGYHTVTDLEGSSPADLAAELGIGLVQAQDVLRQAASLAAGPSRPSSRPSSPTRPQTAADLLHAGPGPRLSTLSGALDGLLAHYSPLHLEPHPHNLKGKERALVGAVVPGMVLEISGPPGSGKSVVALSMALSGAVEGTAALVIDTEGAMTAQRIEAAARAFLDSLPEPGSTVEEILGRIHVMRVATQVQMVAVLHTLDGWLESHPAVKLLVIDTLSYHFRQPSLELSVRKRIMELIKLSVGKAATVRGCAVIATCQMATKLLTAENKRATFETGERAVLMPSLGDAWTTERTVRVALFRGRAGDDLRYAHASTTSTPGSSHRSDPPWASFDIDTSGLPCDMPPAPTDDDV</sequence>
<accession>A0AA48L7F2</accession>
<dbReference type="PROSITE" id="PS50162">
    <property type="entry name" value="RECA_2"/>
    <property type="match status" value="1"/>
</dbReference>
<dbReference type="SMART" id="SM00382">
    <property type="entry name" value="AAA"/>
    <property type="match status" value="1"/>
</dbReference>
<dbReference type="Gene3D" id="1.10.150.20">
    <property type="entry name" value="5' to 3' exonuclease, C-terminal subdomain"/>
    <property type="match status" value="1"/>
</dbReference>
<evidence type="ECO:0000256" key="5">
    <source>
        <dbReference type="ARBA" id="ARBA00023204"/>
    </source>
</evidence>
<name>A0AA48L7F2_9TREE</name>
<dbReference type="InterPro" id="IPR052093">
    <property type="entry name" value="HR_Repair_Mediator"/>
</dbReference>
<evidence type="ECO:0000256" key="4">
    <source>
        <dbReference type="ARBA" id="ARBA00022840"/>
    </source>
</evidence>
<feature type="compositionally biased region" description="Low complexity" evidence="7">
    <location>
        <begin position="62"/>
        <end position="75"/>
    </location>
</feature>
<dbReference type="Pfam" id="PF13481">
    <property type="entry name" value="AAA_25"/>
    <property type="match status" value="1"/>
</dbReference>
<dbReference type="GeneID" id="85497180"/>
<dbReference type="SUPFAM" id="SSF52540">
    <property type="entry name" value="P-loop containing nucleoside triphosphate hydrolases"/>
    <property type="match status" value="1"/>
</dbReference>
<evidence type="ECO:0000256" key="2">
    <source>
        <dbReference type="ARBA" id="ARBA00022741"/>
    </source>
</evidence>
<dbReference type="GO" id="GO:0000707">
    <property type="term" value="P:meiotic DNA recombinase assembly"/>
    <property type="evidence" value="ECO:0007669"/>
    <property type="project" value="TreeGrafter"/>
</dbReference>
<dbReference type="GO" id="GO:0033063">
    <property type="term" value="C:Rad51B-Rad51C-Rad51D-XRCC2 complex"/>
    <property type="evidence" value="ECO:0007669"/>
    <property type="project" value="TreeGrafter"/>
</dbReference>
<keyword evidence="6" id="KW-0539">Nucleus</keyword>
<keyword evidence="3" id="KW-0227">DNA damage</keyword>
<feature type="region of interest" description="Disordered" evidence="7">
    <location>
        <begin position="330"/>
        <end position="371"/>
    </location>
</feature>
<dbReference type="Proteomes" id="UP001233271">
    <property type="component" value="Chromosome 5"/>
</dbReference>
<feature type="domain" description="RecA family profile 1" evidence="8">
    <location>
        <begin position="86"/>
        <end position="278"/>
    </location>
</feature>
<comment type="subcellular location">
    <subcellularLocation>
        <location evidence="1">Nucleus</location>
    </subcellularLocation>
</comment>
<keyword evidence="2" id="KW-0547">Nucleotide-binding</keyword>
<dbReference type="GO" id="GO:0000400">
    <property type="term" value="F:four-way junction DNA binding"/>
    <property type="evidence" value="ECO:0007669"/>
    <property type="project" value="TreeGrafter"/>
</dbReference>
<dbReference type="GO" id="GO:0007131">
    <property type="term" value="P:reciprocal meiotic recombination"/>
    <property type="evidence" value="ECO:0007669"/>
    <property type="project" value="TreeGrafter"/>
</dbReference>